<dbReference type="PANTHER" id="PTHR33018">
    <property type="entry name" value="OS10G0338966 PROTEIN-RELATED"/>
    <property type="match status" value="1"/>
</dbReference>
<sequence>MVPDSIKESTWVALQACFRFLEGKPKEDAKKFVMITLGTAFRNFRHTLHKDYAKKGSSPKIKFGKIPDAMWEEFKLMKETLEAKALSEKMTEKAQKATENPHHLGASGYDGKIPHWRREEEERRKSGLPDLFEGIPKCGKYWCPARRPRYREGKVVFENPTTAEIYERLAQIVDAEKQGLFHPNREKDQLTAAIGTPEHSRRVRGVSSLLSWKQVFPNDPGYRKRDCYKKDLEEKMRAIAKEEFSQLLASQQGSLVPNTAQANQDVMVAQSGLIAPSSVGSMTQHKYPVDDIQVDTPCTLVVPYGRKLNKFREVATAMAVMGHVFPSPPAPEYAWVQVVKVMDSTCELDIATNDGIVVLGDAINQPRPEGNMEHAALSPVSEENNHEQDQTTLAGNDRVDDFPPHDLTPPEANIETEHPVLPSSKSPAKITKIPSPQVPPKMPEIPRMITTYGKEPFANVDKFLRTMNKMPSSSKNKEKEPLHQELDIRDLFSHEVEICLENYQHGKPFLPHVDLHLSPWELVKFHAWIMKAMTHGIKEITAIIPPFVFNNPISHQIVIDFEDLHRLYRRGHMDVNLITVFCL</sequence>
<feature type="region of interest" description="Disordered" evidence="1">
    <location>
        <begin position="377"/>
        <end position="444"/>
    </location>
</feature>
<proteinExistence type="predicted"/>
<accession>A0A8T0XEE1</accession>
<evidence type="ECO:0000313" key="3">
    <source>
        <dbReference type="Proteomes" id="UP000823388"/>
    </source>
</evidence>
<gene>
    <name evidence="2" type="ORF">PVAP13_1KG030200</name>
</gene>
<evidence type="ECO:0000313" key="2">
    <source>
        <dbReference type="EMBL" id="KAG2655673.1"/>
    </source>
</evidence>
<dbReference type="EMBL" id="CM029037">
    <property type="protein sequence ID" value="KAG2655673.1"/>
    <property type="molecule type" value="Genomic_DNA"/>
</dbReference>
<dbReference type="PANTHER" id="PTHR33018:SF19">
    <property type="entry name" value="OS12G0558775 PROTEIN"/>
    <property type="match status" value="1"/>
</dbReference>
<reference evidence="2" key="1">
    <citation type="submission" date="2020-05" db="EMBL/GenBank/DDBJ databases">
        <title>WGS assembly of Panicum virgatum.</title>
        <authorList>
            <person name="Lovell J.T."/>
            <person name="Jenkins J."/>
            <person name="Shu S."/>
            <person name="Juenger T.E."/>
            <person name="Schmutz J."/>
        </authorList>
    </citation>
    <scope>NUCLEOTIDE SEQUENCE</scope>
    <source>
        <strain evidence="2">AP13</strain>
    </source>
</reference>
<evidence type="ECO:0000256" key="1">
    <source>
        <dbReference type="SAM" id="MobiDB-lite"/>
    </source>
</evidence>
<comment type="caution">
    <text evidence="2">The sequence shown here is derived from an EMBL/GenBank/DDBJ whole genome shotgun (WGS) entry which is preliminary data.</text>
</comment>
<dbReference type="Proteomes" id="UP000823388">
    <property type="component" value="Chromosome 1K"/>
</dbReference>
<organism evidence="2 3">
    <name type="scientific">Panicum virgatum</name>
    <name type="common">Blackwell switchgrass</name>
    <dbReference type="NCBI Taxonomy" id="38727"/>
    <lineage>
        <taxon>Eukaryota</taxon>
        <taxon>Viridiplantae</taxon>
        <taxon>Streptophyta</taxon>
        <taxon>Embryophyta</taxon>
        <taxon>Tracheophyta</taxon>
        <taxon>Spermatophyta</taxon>
        <taxon>Magnoliopsida</taxon>
        <taxon>Liliopsida</taxon>
        <taxon>Poales</taxon>
        <taxon>Poaceae</taxon>
        <taxon>PACMAD clade</taxon>
        <taxon>Panicoideae</taxon>
        <taxon>Panicodae</taxon>
        <taxon>Paniceae</taxon>
        <taxon>Panicinae</taxon>
        <taxon>Panicum</taxon>
        <taxon>Panicum sect. Hiantes</taxon>
    </lineage>
</organism>
<name>A0A8T0XEE1_PANVG</name>
<keyword evidence="3" id="KW-1185">Reference proteome</keyword>
<dbReference type="AlphaFoldDB" id="A0A8T0XEE1"/>
<protein>
    <submittedName>
        <fullName evidence="2">Uncharacterized protein</fullName>
    </submittedName>
</protein>